<dbReference type="InterPro" id="IPR029753">
    <property type="entry name" value="D-isomer_DH_CS"/>
</dbReference>
<dbReference type="CDD" id="cd05301">
    <property type="entry name" value="GDH"/>
    <property type="match status" value="1"/>
</dbReference>
<protein>
    <submittedName>
        <fullName evidence="7">D-glycerate dehydrogenase</fullName>
    </submittedName>
</protein>
<keyword evidence="3" id="KW-0520">NAD</keyword>
<dbReference type="FunFam" id="3.40.50.720:FF:000203">
    <property type="entry name" value="D-3-phosphoglycerate dehydrogenase (SerA)"/>
    <property type="match status" value="1"/>
</dbReference>
<dbReference type="PROSITE" id="PS00065">
    <property type="entry name" value="D_2_HYDROXYACID_DH_1"/>
    <property type="match status" value="1"/>
</dbReference>
<dbReference type="PANTHER" id="PTHR10996">
    <property type="entry name" value="2-HYDROXYACID DEHYDROGENASE-RELATED"/>
    <property type="match status" value="1"/>
</dbReference>
<dbReference type="GO" id="GO:0005829">
    <property type="term" value="C:cytosol"/>
    <property type="evidence" value="ECO:0007669"/>
    <property type="project" value="TreeGrafter"/>
</dbReference>
<dbReference type="InterPro" id="IPR036291">
    <property type="entry name" value="NAD(P)-bd_dom_sf"/>
</dbReference>
<dbReference type="GO" id="GO:0051287">
    <property type="term" value="F:NAD binding"/>
    <property type="evidence" value="ECO:0007669"/>
    <property type="project" value="InterPro"/>
</dbReference>
<dbReference type="Pfam" id="PF02826">
    <property type="entry name" value="2-Hacid_dh_C"/>
    <property type="match status" value="1"/>
</dbReference>
<dbReference type="Gene3D" id="3.40.50.720">
    <property type="entry name" value="NAD(P)-binding Rossmann-like Domain"/>
    <property type="match status" value="2"/>
</dbReference>
<dbReference type="PANTHER" id="PTHR10996:SF178">
    <property type="entry name" value="2-HYDROXYACID DEHYDROGENASE YGL185C-RELATED"/>
    <property type="match status" value="1"/>
</dbReference>
<dbReference type="GO" id="GO:0030267">
    <property type="term" value="F:glyoxylate reductase (NADPH) activity"/>
    <property type="evidence" value="ECO:0007669"/>
    <property type="project" value="TreeGrafter"/>
</dbReference>
<dbReference type="GO" id="GO:0016618">
    <property type="term" value="F:hydroxypyruvate reductase [NAD(P)H] activity"/>
    <property type="evidence" value="ECO:0007669"/>
    <property type="project" value="TreeGrafter"/>
</dbReference>
<keyword evidence="2 4" id="KW-0560">Oxidoreductase</keyword>
<dbReference type="InterPro" id="IPR006140">
    <property type="entry name" value="D-isomer_DH_NAD-bd"/>
</dbReference>
<evidence type="ECO:0000256" key="4">
    <source>
        <dbReference type="RuleBase" id="RU003719"/>
    </source>
</evidence>
<dbReference type="SUPFAM" id="SSF52283">
    <property type="entry name" value="Formate/glycerate dehydrogenase catalytic domain-like"/>
    <property type="match status" value="1"/>
</dbReference>
<dbReference type="SUPFAM" id="SSF51735">
    <property type="entry name" value="NAD(P)-binding Rossmann-fold domains"/>
    <property type="match status" value="1"/>
</dbReference>
<name>A0A370NS47_9BURK</name>
<gene>
    <name evidence="7" type="ORF">DN412_21210</name>
</gene>
<dbReference type="Pfam" id="PF00389">
    <property type="entry name" value="2-Hacid_dh"/>
    <property type="match status" value="1"/>
</dbReference>
<evidence type="ECO:0000256" key="3">
    <source>
        <dbReference type="ARBA" id="ARBA00023027"/>
    </source>
</evidence>
<keyword evidence="8" id="KW-1185">Reference proteome</keyword>
<reference evidence="8" key="1">
    <citation type="submission" date="2018-06" db="EMBL/GenBank/DDBJ databases">
        <authorList>
            <person name="Feng T."/>
            <person name="Jeon C.O."/>
        </authorList>
    </citation>
    <scope>NUCLEOTIDE SEQUENCE [LARGE SCALE GENOMIC DNA]</scope>
    <source>
        <strain evidence="8">S23</strain>
    </source>
</reference>
<dbReference type="Proteomes" id="UP000255165">
    <property type="component" value="Unassembled WGS sequence"/>
</dbReference>
<dbReference type="AlphaFoldDB" id="A0A370NS47"/>
<proteinExistence type="inferred from homology"/>
<evidence type="ECO:0000259" key="6">
    <source>
        <dbReference type="Pfam" id="PF02826"/>
    </source>
</evidence>
<dbReference type="InterPro" id="IPR006139">
    <property type="entry name" value="D-isomer_2_OHA_DH_cat_dom"/>
</dbReference>
<evidence type="ECO:0000313" key="7">
    <source>
        <dbReference type="EMBL" id="RDK08358.1"/>
    </source>
</evidence>
<evidence type="ECO:0000256" key="1">
    <source>
        <dbReference type="ARBA" id="ARBA00005854"/>
    </source>
</evidence>
<comment type="similarity">
    <text evidence="1 4">Belongs to the D-isomer specific 2-hydroxyacid dehydrogenase family.</text>
</comment>
<sequence length="333" mass="35436">MNAGTTTAYKPLIALSRRIPDASLAILRELGEVRMPAEHEEGGDLAPLFKHADCVLVIPGDCIDAKLLASCPRLRLVITISAGFDHIDLQACTARGIRVAHTPGAVCAATADMAFGLLLAASRRIVEADAFVRAGRWVGQLSPLPGQDVHHTRMGIIGLGRIGALLARRARGFDMDVCYHSRRRVSEQEEAALGVRWLPLDELLTQSDAVMVQVPYGPATHHLVGTRELSLMKKTAVLVNTARGGVVDDAALAAALREGRIAAAGLDVTEGEPKVHPELLALPNVVLTPHLGAATHETHRQMAREAFQNLVGALRGAPLANCLNPEAQAPAQS</sequence>
<dbReference type="InterPro" id="IPR050223">
    <property type="entry name" value="D-isomer_2-hydroxyacid_DH"/>
</dbReference>
<dbReference type="EMBL" id="QKWJ01000027">
    <property type="protein sequence ID" value="RDK08358.1"/>
    <property type="molecule type" value="Genomic_DNA"/>
</dbReference>
<organism evidence="7 8">
    <name type="scientific">Cupriavidus lacunae</name>
    <dbReference type="NCBI Taxonomy" id="2666307"/>
    <lineage>
        <taxon>Bacteria</taxon>
        <taxon>Pseudomonadati</taxon>
        <taxon>Pseudomonadota</taxon>
        <taxon>Betaproteobacteria</taxon>
        <taxon>Burkholderiales</taxon>
        <taxon>Burkholderiaceae</taxon>
        <taxon>Cupriavidus</taxon>
    </lineage>
</organism>
<evidence type="ECO:0000313" key="8">
    <source>
        <dbReference type="Proteomes" id="UP000255165"/>
    </source>
</evidence>
<evidence type="ECO:0000256" key="2">
    <source>
        <dbReference type="ARBA" id="ARBA00023002"/>
    </source>
</evidence>
<evidence type="ECO:0000259" key="5">
    <source>
        <dbReference type="Pfam" id="PF00389"/>
    </source>
</evidence>
<dbReference type="RefSeq" id="WP_115213381.1">
    <property type="nucleotide sequence ID" value="NZ_QKWJ01000027.1"/>
</dbReference>
<dbReference type="PROSITE" id="PS00671">
    <property type="entry name" value="D_2_HYDROXYACID_DH_3"/>
    <property type="match status" value="1"/>
</dbReference>
<feature type="domain" description="D-isomer specific 2-hydroxyacid dehydrogenase NAD-binding" evidence="6">
    <location>
        <begin position="115"/>
        <end position="292"/>
    </location>
</feature>
<dbReference type="InterPro" id="IPR029752">
    <property type="entry name" value="D-isomer_DH_CS1"/>
</dbReference>
<comment type="caution">
    <text evidence="7">The sequence shown here is derived from an EMBL/GenBank/DDBJ whole genome shotgun (WGS) entry which is preliminary data.</text>
</comment>
<feature type="domain" description="D-isomer specific 2-hydroxyacid dehydrogenase catalytic" evidence="5">
    <location>
        <begin position="14"/>
        <end position="324"/>
    </location>
</feature>
<accession>A0A370NS47</accession>